<reference evidence="1 2" key="1">
    <citation type="submission" date="2020-06" db="EMBL/GenBank/DDBJ databases">
        <title>Pseudomonas eucalypticola sp. nov., an endophyte of Eucalyptus dunnii leaves with biocontrol ability of eucalyptus leaf blight.</title>
        <authorList>
            <person name="Liu Y."/>
            <person name="Song Z."/>
            <person name="Zeng H."/>
            <person name="Lu M."/>
            <person name="Wang X."/>
            <person name="Lian X."/>
            <person name="Zhang Q."/>
        </authorList>
    </citation>
    <scope>NUCLEOTIDE SEQUENCE [LARGE SCALE GENOMIC DNA]</scope>
    <source>
        <strain evidence="1 2">NP-1</strain>
    </source>
</reference>
<dbReference type="InterPro" id="IPR045584">
    <property type="entry name" value="Pilin-like"/>
</dbReference>
<keyword evidence="2" id="KW-1185">Reference proteome</keyword>
<dbReference type="SUPFAM" id="SSF54523">
    <property type="entry name" value="Pili subunits"/>
    <property type="match status" value="1"/>
</dbReference>
<gene>
    <name evidence="1" type="ORF">HWQ56_18490</name>
</gene>
<dbReference type="RefSeq" id="WP_176571427.1">
    <property type="nucleotide sequence ID" value="NZ_CP056030.1"/>
</dbReference>
<evidence type="ECO:0000313" key="1">
    <source>
        <dbReference type="EMBL" id="QKZ05678.1"/>
    </source>
</evidence>
<dbReference type="InterPro" id="IPR012902">
    <property type="entry name" value="N_methyl_site"/>
</dbReference>
<evidence type="ECO:0000313" key="2">
    <source>
        <dbReference type="Proteomes" id="UP000509568"/>
    </source>
</evidence>
<dbReference type="NCBIfam" id="TIGR02532">
    <property type="entry name" value="IV_pilin_GFxxxE"/>
    <property type="match status" value="1"/>
</dbReference>
<accession>A0A7D5D8S3</accession>
<organism evidence="1 2">
    <name type="scientific">Pseudomonas eucalypticola</name>
    <dbReference type="NCBI Taxonomy" id="2599595"/>
    <lineage>
        <taxon>Bacteria</taxon>
        <taxon>Pseudomonadati</taxon>
        <taxon>Pseudomonadota</taxon>
        <taxon>Gammaproteobacteria</taxon>
        <taxon>Pseudomonadales</taxon>
        <taxon>Pseudomonadaceae</taxon>
        <taxon>Pseudomonas</taxon>
    </lineage>
</organism>
<proteinExistence type="predicted"/>
<dbReference type="AlphaFoldDB" id="A0A7D5D8S3"/>
<dbReference type="KEGG" id="pez:HWQ56_18490"/>
<protein>
    <submittedName>
        <fullName evidence="1">Type II secretion system protein</fullName>
    </submittedName>
</protein>
<dbReference type="EMBL" id="CP056030">
    <property type="protein sequence ID" value="QKZ05678.1"/>
    <property type="molecule type" value="Genomic_DNA"/>
</dbReference>
<dbReference type="Proteomes" id="UP000509568">
    <property type="component" value="Chromosome"/>
</dbReference>
<dbReference type="Pfam" id="PF07963">
    <property type="entry name" value="N_methyl"/>
    <property type="match status" value="1"/>
</dbReference>
<name>A0A7D5D8S3_9PSED</name>
<sequence>MKLQQGFTLLEMLAALTVLALCSAVLLVAFGQAARSLKQVQASDRLSAAARSILDEEADGPLQPGSRDGTWAGGIRWHLDIRGLPVAANRLRLFQLDVRVREGQRQARFGTLKVLGPEAAQ</sequence>